<dbReference type="SUPFAM" id="SSF53335">
    <property type="entry name" value="S-adenosyl-L-methionine-dependent methyltransferases"/>
    <property type="match status" value="1"/>
</dbReference>
<proteinExistence type="inferred from homology"/>
<dbReference type="InterPro" id="IPR010280">
    <property type="entry name" value="U5_MeTrfase_fam"/>
</dbReference>
<dbReference type="RefSeq" id="WP_174672581.1">
    <property type="nucleotide sequence ID" value="NZ_CP054491.1"/>
</dbReference>
<keyword evidence="7" id="KW-1185">Reference proteome</keyword>
<evidence type="ECO:0000256" key="3">
    <source>
        <dbReference type="ARBA" id="ARBA00022691"/>
    </source>
</evidence>
<reference evidence="6 7" key="1">
    <citation type="submission" date="2020-05" db="EMBL/GenBank/DDBJ databases">
        <title>Horizontal transmission and recombination maintain forever young bacterial symbiont genomes.</title>
        <authorList>
            <person name="Russell S.L."/>
            <person name="Pepper-Tunick E."/>
            <person name="Svedberg J."/>
            <person name="Byrne A."/>
            <person name="Ruelas Castillo J."/>
            <person name="Vollmers C."/>
            <person name="Beinart R.A."/>
            <person name="Corbett-Detig R."/>
        </authorList>
    </citation>
    <scope>NUCLEOTIDE SEQUENCE [LARGE SCALE GENOMIC DNA]</scope>
    <source>
        <strain evidence="6">Santa_Monica_outfall</strain>
    </source>
</reference>
<evidence type="ECO:0000256" key="4">
    <source>
        <dbReference type="PROSITE-ProRule" id="PRU01024"/>
    </source>
</evidence>
<evidence type="ECO:0000256" key="2">
    <source>
        <dbReference type="ARBA" id="ARBA00022679"/>
    </source>
</evidence>
<dbReference type="PROSITE" id="PS51687">
    <property type="entry name" value="SAM_MT_RNA_M5U"/>
    <property type="match status" value="1"/>
</dbReference>
<feature type="binding site" evidence="4">
    <location>
        <position position="247"/>
    </location>
    <ligand>
        <name>S-adenosyl-L-methionine</name>
        <dbReference type="ChEBI" id="CHEBI:59789"/>
    </ligand>
</feature>
<dbReference type="PANTHER" id="PTHR11061:SF30">
    <property type="entry name" value="TRNA (URACIL(54)-C(5))-METHYLTRANSFERASE"/>
    <property type="match status" value="1"/>
</dbReference>
<dbReference type="Gene3D" id="3.40.50.150">
    <property type="entry name" value="Vaccinia Virus protein VP39"/>
    <property type="match status" value="1"/>
</dbReference>
<gene>
    <name evidence="6" type="ORF">HUE57_01545</name>
</gene>
<feature type="active site" description="Nucleophile" evidence="4">
    <location>
        <position position="323"/>
    </location>
</feature>
<organism evidence="6 7">
    <name type="scientific">Candidatus Reidiella endopervernicosa</name>
    <dbReference type="NCBI Taxonomy" id="2738883"/>
    <lineage>
        <taxon>Bacteria</taxon>
        <taxon>Pseudomonadati</taxon>
        <taxon>Pseudomonadota</taxon>
        <taxon>Gammaproteobacteria</taxon>
        <taxon>Candidatus Reidiella</taxon>
    </lineage>
</organism>
<dbReference type="EMBL" id="CP054491">
    <property type="protein sequence ID" value="QKQ25113.1"/>
    <property type="molecule type" value="Genomic_DNA"/>
</dbReference>
<protein>
    <submittedName>
        <fullName evidence="6">Class I SAM-dependent RNA methyltransferase</fullName>
    </submittedName>
</protein>
<evidence type="ECO:0000256" key="5">
    <source>
        <dbReference type="PROSITE-ProRule" id="PRU10015"/>
    </source>
</evidence>
<dbReference type="KEGG" id="rev:HUE57_01545"/>
<comment type="similarity">
    <text evidence="4">Belongs to the class I-like SAM-binding methyltransferase superfamily. RNA M5U methyltransferase family.</text>
</comment>
<dbReference type="InterPro" id="IPR030390">
    <property type="entry name" value="MeTrfase_TrmA_AS"/>
</dbReference>
<dbReference type="GO" id="GO:0070041">
    <property type="term" value="F:rRNA (uridine-C5-)-methyltransferase activity"/>
    <property type="evidence" value="ECO:0007669"/>
    <property type="project" value="TreeGrafter"/>
</dbReference>
<dbReference type="GO" id="GO:0070475">
    <property type="term" value="P:rRNA base methylation"/>
    <property type="evidence" value="ECO:0007669"/>
    <property type="project" value="TreeGrafter"/>
</dbReference>
<evidence type="ECO:0000313" key="6">
    <source>
        <dbReference type="EMBL" id="QKQ25113.1"/>
    </source>
</evidence>
<keyword evidence="2 4" id="KW-0808">Transferase</keyword>
<name>A0A6N0HRV2_9GAMM</name>
<feature type="active site" evidence="5">
    <location>
        <position position="323"/>
    </location>
</feature>
<evidence type="ECO:0000256" key="1">
    <source>
        <dbReference type="ARBA" id="ARBA00022603"/>
    </source>
</evidence>
<dbReference type="AlphaFoldDB" id="A0A6N0HRV2"/>
<feature type="binding site" evidence="4">
    <location>
        <position position="226"/>
    </location>
    <ligand>
        <name>S-adenosyl-L-methionine</name>
        <dbReference type="ChEBI" id="CHEBI:59789"/>
    </ligand>
</feature>
<keyword evidence="1 4" id="KW-0489">Methyltransferase</keyword>
<dbReference type="Pfam" id="PF05958">
    <property type="entry name" value="tRNA_U5-meth_tr"/>
    <property type="match status" value="1"/>
</dbReference>
<dbReference type="InterPro" id="IPR029063">
    <property type="entry name" value="SAM-dependent_MTases_sf"/>
</dbReference>
<feature type="binding site" evidence="4">
    <location>
        <position position="197"/>
    </location>
    <ligand>
        <name>S-adenosyl-L-methionine</name>
        <dbReference type="ChEBI" id="CHEBI:59789"/>
    </ligand>
</feature>
<dbReference type="PROSITE" id="PS01230">
    <property type="entry name" value="TRMA_1"/>
    <property type="match status" value="1"/>
</dbReference>
<sequence length="365" mass="41045">MRAGCVAQCRGCAHRLMSAEQSEEQKTEWLQSRLNPWAETFQSLRAVEGEARWHYRDRVVLAAEWSEVQGWRFGMVVRDELLPLQECPIHSERVARMLALLREILPSGGRSFPLAYYAQSGGQATLIVKMAEPPATKWLTEEAKVRLAETGIEGLWLHAFPSAGRRLFSKHGWRLLWGSEHSYDPQGLRYGPTAFQQLIPALYIAAQDQAQQFLAPDAGSSVVDLYCGNGATLRRWCEAGAETIGVELGGDALACARENASGAELLRGTCETRLPQLRQWLGRVAPERTCLLYTNPPRTGMEEAVCRWVADELMPTRIAYLSCSAGTLRRDLDRLFEAGYRVVAITPYDFFPQTYHVETLVLLER</sequence>
<keyword evidence="3 4" id="KW-0949">S-adenosyl-L-methionine</keyword>
<dbReference type="PANTHER" id="PTHR11061">
    <property type="entry name" value="RNA M5U METHYLTRANSFERASE"/>
    <property type="match status" value="1"/>
</dbReference>
<dbReference type="Proteomes" id="UP000509658">
    <property type="component" value="Chromosome"/>
</dbReference>
<accession>A0A6N0HRV2</accession>
<dbReference type="Gene3D" id="2.40.50.1070">
    <property type="match status" value="1"/>
</dbReference>
<feature type="binding site" evidence="4">
    <location>
        <position position="295"/>
    </location>
    <ligand>
        <name>S-adenosyl-L-methionine</name>
        <dbReference type="ChEBI" id="CHEBI:59789"/>
    </ligand>
</feature>
<evidence type="ECO:0000313" key="7">
    <source>
        <dbReference type="Proteomes" id="UP000509658"/>
    </source>
</evidence>